<dbReference type="EMBL" id="NHTK01000846">
    <property type="protein sequence ID" value="PPR05101.1"/>
    <property type="molecule type" value="Genomic_DNA"/>
</dbReference>
<dbReference type="InParanoid" id="A0A409YQ23"/>
<evidence type="ECO:0000313" key="3">
    <source>
        <dbReference type="Proteomes" id="UP000284842"/>
    </source>
</evidence>
<accession>A0A409YQ23</accession>
<feature type="region of interest" description="Disordered" evidence="1">
    <location>
        <begin position="392"/>
        <end position="419"/>
    </location>
</feature>
<evidence type="ECO:0000313" key="2">
    <source>
        <dbReference type="EMBL" id="PPR05101.1"/>
    </source>
</evidence>
<reference evidence="2 3" key="1">
    <citation type="journal article" date="2018" name="Evol. Lett.">
        <title>Horizontal gene cluster transfer increased hallucinogenic mushroom diversity.</title>
        <authorList>
            <person name="Reynolds H.T."/>
            <person name="Vijayakumar V."/>
            <person name="Gluck-Thaler E."/>
            <person name="Korotkin H.B."/>
            <person name="Matheny P.B."/>
            <person name="Slot J.C."/>
        </authorList>
    </citation>
    <scope>NUCLEOTIDE SEQUENCE [LARGE SCALE GENOMIC DNA]</scope>
    <source>
        <strain evidence="2 3">2629</strain>
    </source>
</reference>
<name>A0A409YQ23_9AGAR</name>
<gene>
    <name evidence="2" type="ORF">CVT24_010088</name>
</gene>
<dbReference type="AlphaFoldDB" id="A0A409YQ23"/>
<protein>
    <submittedName>
        <fullName evidence="2">Uncharacterized protein</fullName>
    </submittedName>
</protein>
<evidence type="ECO:0000256" key="1">
    <source>
        <dbReference type="SAM" id="MobiDB-lite"/>
    </source>
</evidence>
<sequence length="501" mass="55918">MTSRLELIPRDILQGIAVLVGSSSPLHPPVDFLSFLLSSSTINRSLSLNYASHVYASIFSSKFDSPSILDHHRIWTTNSGLSHELVNRLRLLQRSCRRDLSPEGLLQDLWTAYWMICESKTRNECQLVNVDFAGFILAVARRYLHSAGSDHGLGCTTIKHLIVWLLTLSLSRRTLRELSPKDRDELKDLILPYMYLFKRVDPTAISHWGNGNSSTSCDCCHAIEKQQEHISPSTSTSLDFDHSSNAVHVRLYGQKHAPHFADPSFFVIALFCALKELFPLAVPKHLPSRRRSSSGQPFRGLAREDVAKMAAYETPLFADSVPDAQFSSAEAPLDTSLPRGMRDGVLLYQTLSAFTRAEKSSYILGSMTGLWEGEYFTISELCIRNRRYQKFSSVPPETSSGAPDPATRHSIPKNEKHSDTSASVVLMGETLEEHDHAWGGYVFSGTADQDGLIRLRRVSVQLLFTMTSFEFKRLFAVDGYPTSSAAIDAGRQAQGDDRAND</sequence>
<dbReference type="OrthoDB" id="3007819at2759"/>
<dbReference type="Proteomes" id="UP000284842">
    <property type="component" value="Unassembled WGS sequence"/>
</dbReference>
<comment type="caution">
    <text evidence="2">The sequence shown here is derived from an EMBL/GenBank/DDBJ whole genome shotgun (WGS) entry which is preliminary data.</text>
</comment>
<proteinExistence type="predicted"/>
<organism evidence="2 3">
    <name type="scientific">Panaeolus cyanescens</name>
    <dbReference type="NCBI Taxonomy" id="181874"/>
    <lineage>
        <taxon>Eukaryota</taxon>
        <taxon>Fungi</taxon>
        <taxon>Dikarya</taxon>
        <taxon>Basidiomycota</taxon>
        <taxon>Agaricomycotina</taxon>
        <taxon>Agaricomycetes</taxon>
        <taxon>Agaricomycetidae</taxon>
        <taxon>Agaricales</taxon>
        <taxon>Agaricineae</taxon>
        <taxon>Galeropsidaceae</taxon>
        <taxon>Panaeolus</taxon>
    </lineage>
</organism>
<keyword evidence="3" id="KW-1185">Reference proteome</keyword>
<feature type="compositionally biased region" description="Polar residues" evidence="1">
    <location>
        <begin position="392"/>
        <end position="401"/>
    </location>
</feature>